<comment type="caution">
    <text evidence="1">The sequence shown here is derived from an EMBL/GenBank/DDBJ whole genome shotgun (WGS) entry which is preliminary data.</text>
</comment>
<accession>A0ACB5RQD4</accession>
<reference evidence="1" key="1">
    <citation type="submission" date="2024-09" db="EMBL/GenBank/DDBJ databases">
        <title>Draft Genome Sequences of Neofusicoccum parvum.</title>
        <authorList>
            <person name="Ashida A."/>
            <person name="Camagna M."/>
            <person name="Tanaka A."/>
            <person name="Takemoto D."/>
        </authorList>
    </citation>
    <scope>NUCLEOTIDE SEQUENCE</scope>
    <source>
        <strain evidence="1">PPO83</strain>
    </source>
</reference>
<dbReference type="Proteomes" id="UP001165186">
    <property type="component" value="Unassembled WGS sequence"/>
</dbReference>
<dbReference type="EMBL" id="BSXG01000003">
    <property type="protein sequence ID" value="GME22709.1"/>
    <property type="molecule type" value="Genomic_DNA"/>
</dbReference>
<evidence type="ECO:0000313" key="1">
    <source>
        <dbReference type="EMBL" id="GME22709.1"/>
    </source>
</evidence>
<proteinExistence type="predicted"/>
<protein>
    <submittedName>
        <fullName evidence="1">Uncharacterized protein</fullName>
    </submittedName>
</protein>
<keyword evidence="2" id="KW-1185">Reference proteome</keyword>
<organism evidence="1 2">
    <name type="scientific">Neofusicoccum parvum</name>
    <dbReference type="NCBI Taxonomy" id="310453"/>
    <lineage>
        <taxon>Eukaryota</taxon>
        <taxon>Fungi</taxon>
        <taxon>Dikarya</taxon>
        <taxon>Ascomycota</taxon>
        <taxon>Pezizomycotina</taxon>
        <taxon>Dothideomycetes</taxon>
        <taxon>Dothideomycetes incertae sedis</taxon>
        <taxon>Botryosphaeriales</taxon>
        <taxon>Botryosphaeriaceae</taxon>
        <taxon>Neofusicoccum</taxon>
    </lineage>
</organism>
<evidence type="ECO:0000313" key="2">
    <source>
        <dbReference type="Proteomes" id="UP001165186"/>
    </source>
</evidence>
<name>A0ACB5RQD4_9PEZI</name>
<gene>
    <name evidence="1" type="primary">g2449</name>
    <name evidence="1" type="ORF">NpPPO83_00002449</name>
</gene>
<sequence length="335" mass="36458">MSAVSIQPSSPLDHDAYMRLALAEAKKSPPKPSNFCVGAALVDESNGAILATGYTLELEGNTHAEQCALQKYAANHNLSEDRVGEVLPEQTVIYTTMEPCGKRLSGNLPCVERIIRTKAGGKGGIKKVYLGVKEPEKFVGENVGRSKLEESGIQCIHVPGLETADLKIENTDIKTASGVELSSEQKTIVGSVLDLFAGRPSLEKLRLWSDEAVFEDPVTQARGRKEYEPQWYGLQTAFSEIERLSHEVTSSGNPITMSLKTRYVVKGIKKETTINSVVNISTDSAGKITKVEDRWDGSLPESGIANAFRRLNAVTVPKMVGVPKNDEEDAKRGNQ</sequence>